<sequence>MVFSGKRFINVVTAAALLACTVDLIQGAGIPSNAVAEYWGQNSAASGGSGSQENLASYCDDSTDILILSFLHEFNIGDLPTLNFANACTTTFDGTKLLHCPQIAKGTYKNLPIKRKKILLSLGGAAGSYGFSSNSQAKTFAKTLYDMFGAGNHKYRPFDDAVVDGFDFDIEGGGATGYATLSDSLKSLSDNKLLITGAPQCPFPDAMLGDALDNAMFDAVFVQFYNNYCSPSGSNFNFDSWDKWASSTSKNKDVKVFLGLPGSSTAAGSGYLPFDQIKKTVATAQKFDSYGGVMFWDASQTYSNTEESPNLAVAVGKLVHGGSSTPGDDGSSTTTKSSAPTTTATPTASGTEKATTTTAITTATADATTSSSSSSSPVSPPAPTVTGDTNTSTCVKTGDSCPKNNANICAGNSFGACDNGKWVVQPCPAGLTCFSTTDGTSIYCAQPNSGASSSRDTCSAKHSGSESPASQKAPKPYKNNRVQAQLSVTSATSDSWSAVINARRTDLKPFGSRVVVALNLSPSMKLTSVENGKVKKSGNKVTMQIKNPHKKSMDLVFTIKGSIAKDGVFVAPSASSMTFRS</sequence>
<keyword evidence="4" id="KW-0146">Chitin degradation</keyword>
<dbReference type="PROSITE" id="PS51257">
    <property type="entry name" value="PROKAR_LIPOPROTEIN"/>
    <property type="match status" value="1"/>
</dbReference>
<feature type="domain" description="GH18" evidence="12">
    <location>
        <begin position="33"/>
        <end position="321"/>
    </location>
</feature>
<keyword evidence="3 8" id="KW-0378">Hydrolase</keyword>
<keyword evidence="7" id="KW-0624">Polysaccharide degradation</keyword>
<evidence type="ECO:0000256" key="1">
    <source>
        <dbReference type="ARBA" id="ARBA00000822"/>
    </source>
</evidence>
<evidence type="ECO:0000259" key="12">
    <source>
        <dbReference type="PROSITE" id="PS51910"/>
    </source>
</evidence>
<dbReference type="OrthoDB" id="6020543at2759"/>
<dbReference type="EMBL" id="MCGE01000002">
    <property type="protein sequence ID" value="ORZ24140.1"/>
    <property type="molecule type" value="Genomic_DNA"/>
</dbReference>
<dbReference type="PANTHER" id="PTHR45708">
    <property type="entry name" value="ENDOCHITINASE"/>
    <property type="match status" value="1"/>
</dbReference>
<keyword evidence="11" id="KW-0732">Signal</keyword>
<dbReference type="InterPro" id="IPR001223">
    <property type="entry name" value="Glyco_hydro18_cat"/>
</dbReference>
<gene>
    <name evidence="13" type="ORF">BCR42DRAFT_402328</name>
</gene>
<feature type="region of interest" description="Disordered" evidence="10">
    <location>
        <begin position="449"/>
        <end position="479"/>
    </location>
</feature>
<dbReference type="InterPro" id="IPR045321">
    <property type="entry name" value="Cts1-like"/>
</dbReference>
<evidence type="ECO:0000313" key="13">
    <source>
        <dbReference type="EMBL" id="ORZ24140.1"/>
    </source>
</evidence>
<comment type="caution">
    <text evidence="13">The sequence shown here is derived from an EMBL/GenBank/DDBJ whole genome shotgun (WGS) entry which is preliminary data.</text>
</comment>
<evidence type="ECO:0000256" key="6">
    <source>
        <dbReference type="ARBA" id="ARBA00023295"/>
    </source>
</evidence>
<name>A0A1X2IXX0_9FUNG</name>
<dbReference type="GO" id="GO:0008061">
    <property type="term" value="F:chitin binding"/>
    <property type="evidence" value="ECO:0007669"/>
    <property type="project" value="InterPro"/>
</dbReference>
<feature type="region of interest" description="Disordered" evidence="10">
    <location>
        <begin position="318"/>
        <end position="392"/>
    </location>
</feature>
<proteinExistence type="inferred from homology"/>
<keyword evidence="6 8" id="KW-0326">Glycosidase</keyword>
<keyword evidence="14" id="KW-1185">Reference proteome</keyword>
<dbReference type="InterPro" id="IPR017853">
    <property type="entry name" value="GH"/>
</dbReference>
<evidence type="ECO:0000256" key="10">
    <source>
        <dbReference type="SAM" id="MobiDB-lite"/>
    </source>
</evidence>
<keyword evidence="5" id="KW-0119">Carbohydrate metabolism</keyword>
<organism evidence="13 14">
    <name type="scientific">Absidia repens</name>
    <dbReference type="NCBI Taxonomy" id="90262"/>
    <lineage>
        <taxon>Eukaryota</taxon>
        <taxon>Fungi</taxon>
        <taxon>Fungi incertae sedis</taxon>
        <taxon>Mucoromycota</taxon>
        <taxon>Mucoromycotina</taxon>
        <taxon>Mucoromycetes</taxon>
        <taxon>Mucorales</taxon>
        <taxon>Cunninghamellaceae</taxon>
        <taxon>Absidia</taxon>
    </lineage>
</organism>
<evidence type="ECO:0000256" key="8">
    <source>
        <dbReference type="RuleBase" id="RU000489"/>
    </source>
</evidence>
<dbReference type="GO" id="GO:0006032">
    <property type="term" value="P:chitin catabolic process"/>
    <property type="evidence" value="ECO:0007669"/>
    <property type="project" value="UniProtKB-KW"/>
</dbReference>
<dbReference type="GO" id="GO:0005576">
    <property type="term" value="C:extracellular region"/>
    <property type="evidence" value="ECO:0007669"/>
    <property type="project" value="TreeGrafter"/>
</dbReference>
<protein>
    <recommendedName>
        <fullName evidence="2">chitinase</fullName>
        <ecNumber evidence="2">3.2.1.14</ecNumber>
    </recommendedName>
</protein>
<dbReference type="GO" id="GO:0000272">
    <property type="term" value="P:polysaccharide catabolic process"/>
    <property type="evidence" value="ECO:0007669"/>
    <property type="project" value="UniProtKB-KW"/>
</dbReference>
<dbReference type="CDD" id="cd02877">
    <property type="entry name" value="GH18_hevamine_XipI_class_III"/>
    <property type="match status" value="1"/>
</dbReference>
<dbReference type="PANTHER" id="PTHR45708:SF49">
    <property type="entry name" value="ENDOCHITINASE"/>
    <property type="match status" value="1"/>
</dbReference>
<dbReference type="STRING" id="90262.A0A1X2IXX0"/>
<evidence type="ECO:0000313" key="14">
    <source>
        <dbReference type="Proteomes" id="UP000193560"/>
    </source>
</evidence>
<comment type="similarity">
    <text evidence="9">Belongs to the glycosyl hydrolase 18 family.</text>
</comment>
<dbReference type="Pfam" id="PF00704">
    <property type="entry name" value="Glyco_hydro_18"/>
    <property type="match status" value="1"/>
</dbReference>
<dbReference type="Pfam" id="PF03427">
    <property type="entry name" value="CBM_19"/>
    <property type="match status" value="1"/>
</dbReference>
<feature type="chain" id="PRO_5012801138" description="chitinase" evidence="11">
    <location>
        <begin position="28"/>
        <end position="581"/>
    </location>
</feature>
<evidence type="ECO:0000256" key="5">
    <source>
        <dbReference type="ARBA" id="ARBA00023277"/>
    </source>
</evidence>
<dbReference type="AlphaFoldDB" id="A0A1X2IXX0"/>
<dbReference type="SUPFAM" id="SSF51445">
    <property type="entry name" value="(Trans)glycosidases"/>
    <property type="match status" value="1"/>
</dbReference>
<dbReference type="Proteomes" id="UP000193560">
    <property type="component" value="Unassembled WGS sequence"/>
</dbReference>
<feature type="signal peptide" evidence="11">
    <location>
        <begin position="1"/>
        <end position="27"/>
    </location>
</feature>
<dbReference type="EC" id="3.2.1.14" evidence="2"/>
<evidence type="ECO:0000256" key="7">
    <source>
        <dbReference type="ARBA" id="ARBA00023326"/>
    </source>
</evidence>
<dbReference type="PROSITE" id="PS01095">
    <property type="entry name" value="GH18_1"/>
    <property type="match status" value="1"/>
</dbReference>
<evidence type="ECO:0000256" key="9">
    <source>
        <dbReference type="RuleBase" id="RU004453"/>
    </source>
</evidence>
<reference evidence="13 14" key="1">
    <citation type="submission" date="2016-07" db="EMBL/GenBank/DDBJ databases">
        <title>Pervasive Adenine N6-methylation of Active Genes in Fungi.</title>
        <authorList>
            <consortium name="DOE Joint Genome Institute"/>
            <person name="Mondo S.J."/>
            <person name="Dannebaum R.O."/>
            <person name="Kuo R.C."/>
            <person name="Labutti K."/>
            <person name="Haridas S."/>
            <person name="Kuo A."/>
            <person name="Salamov A."/>
            <person name="Ahrendt S.R."/>
            <person name="Lipzen A."/>
            <person name="Sullivan W."/>
            <person name="Andreopoulos W.B."/>
            <person name="Clum A."/>
            <person name="Lindquist E."/>
            <person name="Daum C."/>
            <person name="Ramamoorthy G.K."/>
            <person name="Gryganskyi A."/>
            <person name="Culley D."/>
            <person name="Magnuson J.K."/>
            <person name="James T.Y."/>
            <person name="O'Malley M.A."/>
            <person name="Stajich J.E."/>
            <person name="Spatafora J.W."/>
            <person name="Visel A."/>
            <person name="Grigoriev I.V."/>
        </authorList>
    </citation>
    <scope>NUCLEOTIDE SEQUENCE [LARGE SCALE GENOMIC DNA]</scope>
    <source>
        <strain evidence="13 14">NRRL 1336</strain>
    </source>
</reference>
<feature type="compositionally biased region" description="Low complexity" evidence="10">
    <location>
        <begin position="321"/>
        <end position="377"/>
    </location>
</feature>
<dbReference type="GO" id="GO:0008843">
    <property type="term" value="F:endochitinase activity"/>
    <property type="evidence" value="ECO:0007669"/>
    <property type="project" value="UniProtKB-EC"/>
</dbReference>
<evidence type="ECO:0000256" key="11">
    <source>
        <dbReference type="SAM" id="SignalP"/>
    </source>
</evidence>
<dbReference type="InterPro" id="IPR001579">
    <property type="entry name" value="Glyco_hydro_18_chit_AS"/>
</dbReference>
<evidence type="ECO:0000256" key="3">
    <source>
        <dbReference type="ARBA" id="ARBA00022801"/>
    </source>
</evidence>
<evidence type="ECO:0000256" key="4">
    <source>
        <dbReference type="ARBA" id="ARBA00023024"/>
    </source>
</evidence>
<dbReference type="InterPro" id="IPR005089">
    <property type="entry name" value="CBM19"/>
</dbReference>
<dbReference type="InterPro" id="IPR050542">
    <property type="entry name" value="Glycosyl_Hydrlase18_Chitinase"/>
</dbReference>
<comment type="catalytic activity">
    <reaction evidence="1">
        <text>Random endo-hydrolysis of N-acetyl-beta-D-glucosaminide (1-&gt;4)-beta-linkages in chitin and chitodextrins.</text>
        <dbReference type="EC" id="3.2.1.14"/>
    </reaction>
</comment>
<evidence type="ECO:0000256" key="2">
    <source>
        <dbReference type="ARBA" id="ARBA00012729"/>
    </source>
</evidence>
<accession>A0A1X2IXX0</accession>
<feature type="compositionally biased region" description="Polar residues" evidence="10">
    <location>
        <begin position="449"/>
        <end position="470"/>
    </location>
</feature>
<dbReference type="PROSITE" id="PS51910">
    <property type="entry name" value="GH18_2"/>
    <property type="match status" value="1"/>
</dbReference>
<dbReference type="Gene3D" id="3.20.20.80">
    <property type="entry name" value="Glycosidases"/>
    <property type="match status" value="1"/>
</dbReference>